<comment type="subcellular location">
    <subcellularLocation>
        <location evidence="1 9">Cell membrane</location>
        <topology evidence="1 9">Multi-pass membrane protein</topology>
    </subcellularLocation>
</comment>
<keyword evidence="2 9" id="KW-0813">Transport</keyword>
<dbReference type="InterPro" id="IPR000515">
    <property type="entry name" value="MetI-like"/>
</dbReference>
<protein>
    <submittedName>
        <fullName evidence="11">Peptide/nickel transport system permease protein</fullName>
    </submittedName>
</protein>
<dbReference type="SUPFAM" id="SSF161098">
    <property type="entry name" value="MetI-like"/>
    <property type="match status" value="1"/>
</dbReference>
<dbReference type="PROSITE" id="PS50928">
    <property type="entry name" value="ABC_TM1"/>
    <property type="match status" value="1"/>
</dbReference>
<evidence type="ECO:0000313" key="12">
    <source>
        <dbReference type="Proteomes" id="UP000186141"/>
    </source>
</evidence>
<keyword evidence="8 9" id="KW-0472">Membrane</keyword>
<organism evidence="11 12">
    <name type="scientific">Gemmobacter megaterium</name>
    <dbReference type="NCBI Taxonomy" id="1086013"/>
    <lineage>
        <taxon>Bacteria</taxon>
        <taxon>Pseudomonadati</taxon>
        <taxon>Pseudomonadota</taxon>
        <taxon>Alphaproteobacteria</taxon>
        <taxon>Rhodobacterales</taxon>
        <taxon>Paracoccaceae</taxon>
        <taxon>Gemmobacter</taxon>
    </lineage>
</organism>
<dbReference type="InterPro" id="IPR035906">
    <property type="entry name" value="MetI-like_sf"/>
</dbReference>
<feature type="transmembrane region" description="Helical" evidence="9">
    <location>
        <begin position="23"/>
        <end position="46"/>
    </location>
</feature>
<dbReference type="Pfam" id="PF00528">
    <property type="entry name" value="BPD_transp_1"/>
    <property type="match status" value="1"/>
</dbReference>
<dbReference type="RefSeq" id="WP_083701201.1">
    <property type="nucleotide sequence ID" value="NZ_BMEH01000003.1"/>
</dbReference>
<feature type="domain" description="ABC transmembrane type-1" evidence="10">
    <location>
        <begin position="85"/>
        <end position="274"/>
    </location>
</feature>
<keyword evidence="5" id="KW-0571">Peptide transport</keyword>
<feature type="transmembrane region" description="Helical" evidence="9">
    <location>
        <begin position="251"/>
        <end position="274"/>
    </location>
</feature>
<dbReference type="Proteomes" id="UP000186141">
    <property type="component" value="Unassembled WGS sequence"/>
</dbReference>
<evidence type="ECO:0000256" key="3">
    <source>
        <dbReference type="ARBA" id="ARBA00022475"/>
    </source>
</evidence>
<dbReference type="GO" id="GO:0015833">
    <property type="term" value="P:peptide transport"/>
    <property type="evidence" value="ECO:0007669"/>
    <property type="project" value="UniProtKB-KW"/>
</dbReference>
<evidence type="ECO:0000313" key="11">
    <source>
        <dbReference type="EMBL" id="SIS94196.1"/>
    </source>
</evidence>
<reference evidence="11 12" key="1">
    <citation type="submission" date="2017-01" db="EMBL/GenBank/DDBJ databases">
        <authorList>
            <person name="Mah S.A."/>
            <person name="Swanson W.J."/>
            <person name="Moy G.W."/>
            <person name="Vacquier V.D."/>
        </authorList>
    </citation>
    <scope>NUCLEOTIDE SEQUENCE [LARGE SCALE GENOMIC DNA]</scope>
    <source>
        <strain evidence="11 12">DSM 26375</strain>
    </source>
</reference>
<dbReference type="GO" id="GO:0055085">
    <property type="term" value="P:transmembrane transport"/>
    <property type="evidence" value="ECO:0007669"/>
    <property type="project" value="InterPro"/>
</dbReference>
<accession>A0A1N7N784</accession>
<dbReference type="GO" id="GO:0005886">
    <property type="term" value="C:plasma membrane"/>
    <property type="evidence" value="ECO:0007669"/>
    <property type="project" value="UniProtKB-SubCell"/>
</dbReference>
<evidence type="ECO:0000256" key="4">
    <source>
        <dbReference type="ARBA" id="ARBA00022692"/>
    </source>
</evidence>
<evidence type="ECO:0000256" key="8">
    <source>
        <dbReference type="ARBA" id="ARBA00023136"/>
    </source>
</evidence>
<gene>
    <name evidence="11" type="ORF">SAMN05421774_103171</name>
</gene>
<dbReference type="Gene3D" id="1.10.3720.10">
    <property type="entry name" value="MetI-like"/>
    <property type="match status" value="1"/>
</dbReference>
<dbReference type="STRING" id="1086013.SAMN05421774_103171"/>
<evidence type="ECO:0000259" key="10">
    <source>
        <dbReference type="PROSITE" id="PS50928"/>
    </source>
</evidence>
<dbReference type="OrthoDB" id="9766870at2"/>
<feature type="transmembrane region" description="Helical" evidence="9">
    <location>
        <begin position="89"/>
        <end position="114"/>
    </location>
</feature>
<evidence type="ECO:0000256" key="1">
    <source>
        <dbReference type="ARBA" id="ARBA00004651"/>
    </source>
</evidence>
<comment type="similarity">
    <text evidence="9">Belongs to the binding-protein-dependent transport system permease family.</text>
</comment>
<evidence type="ECO:0000256" key="2">
    <source>
        <dbReference type="ARBA" id="ARBA00022448"/>
    </source>
</evidence>
<evidence type="ECO:0000256" key="6">
    <source>
        <dbReference type="ARBA" id="ARBA00022927"/>
    </source>
</evidence>
<dbReference type="PANTHER" id="PTHR43386">
    <property type="entry name" value="OLIGOPEPTIDE TRANSPORT SYSTEM PERMEASE PROTEIN APPC"/>
    <property type="match status" value="1"/>
</dbReference>
<dbReference type="PANTHER" id="PTHR43386:SF1">
    <property type="entry name" value="D,D-DIPEPTIDE TRANSPORT SYSTEM PERMEASE PROTEIN DDPC-RELATED"/>
    <property type="match status" value="1"/>
</dbReference>
<keyword evidence="3" id="KW-1003">Cell membrane</keyword>
<dbReference type="EMBL" id="FTOT01000003">
    <property type="protein sequence ID" value="SIS94196.1"/>
    <property type="molecule type" value="Genomic_DNA"/>
</dbReference>
<evidence type="ECO:0000256" key="9">
    <source>
        <dbReference type="RuleBase" id="RU363032"/>
    </source>
</evidence>
<name>A0A1N7N784_9RHOB</name>
<proteinExistence type="inferred from homology"/>
<sequence>MATLALAPPSARARFGFLLTPKALFGLTVLSVLVICGLFAPLLAPFDPAKQDLMRAMIAPQPGGPHLLGTDHVGRDLLSRLIYGARVSLLIAVAVVLFSGAFGVALGVVSGYFGGRTDSVIQKFLEVFWAFPPLLLAIAIVAFLGQGLGIVILALASQRWIPYCRMSRAEAMALRDREFVVAARSLGAGHLRVLWHHILPNILPSTLVVGTFAMATAIISEAALSFLGLGVPPTIPTWGGMLADARSYISTSWWMALFPGLCIFVTLLGINLLGDVLRARFDPKIRNL</sequence>
<evidence type="ECO:0000256" key="7">
    <source>
        <dbReference type="ARBA" id="ARBA00022989"/>
    </source>
</evidence>
<keyword evidence="6" id="KW-0653">Protein transport</keyword>
<dbReference type="GO" id="GO:0015031">
    <property type="term" value="P:protein transport"/>
    <property type="evidence" value="ECO:0007669"/>
    <property type="project" value="UniProtKB-KW"/>
</dbReference>
<dbReference type="CDD" id="cd06261">
    <property type="entry name" value="TM_PBP2"/>
    <property type="match status" value="1"/>
</dbReference>
<feature type="transmembrane region" description="Helical" evidence="9">
    <location>
        <begin position="134"/>
        <end position="156"/>
    </location>
</feature>
<dbReference type="Pfam" id="PF12911">
    <property type="entry name" value="OppC_N"/>
    <property type="match status" value="1"/>
</dbReference>
<dbReference type="InterPro" id="IPR025966">
    <property type="entry name" value="OppC_N"/>
</dbReference>
<feature type="transmembrane region" description="Helical" evidence="9">
    <location>
        <begin position="207"/>
        <end position="231"/>
    </location>
</feature>
<keyword evidence="7 9" id="KW-1133">Transmembrane helix</keyword>
<keyword evidence="4 9" id="KW-0812">Transmembrane</keyword>
<dbReference type="AlphaFoldDB" id="A0A1N7N784"/>
<evidence type="ECO:0000256" key="5">
    <source>
        <dbReference type="ARBA" id="ARBA00022856"/>
    </source>
</evidence>
<keyword evidence="12" id="KW-1185">Reference proteome</keyword>
<dbReference type="InterPro" id="IPR050366">
    <property type="entry name" value="BP-dependent_transpt_permease"/>
</dbReference>